<feature type="transmembrane region" description="Helical" evidence="8">
    <location>
        <begin position="262"/>
        <end position="281"/>
    </location>
</feature>
<feature type="transmembrane region" description="Helical" evidence="8">
    <location>
        <begin position="232"/>
        <end position="250"/>
    </location>
</feature>
<feature type="domain" description="Glycosyltransferase RgtA/B/C/D-like" evidence="9">
    <location>
        <begin position="45"/>
        <end position="203"/>
    </location>
</feature>
<evidence type="ECO:0000256" key="8">
    <source>
        <dbReference type="SAM" id="Phobius"/>
    </source>
</evidence>
<dbReference type="InterPro" id="IPR050297">
    <property type="entry name" value="LipidA_mod_glycosyltrf_83"/>
</dbReference>
<feature type="transmembrane region" description="Helical" evidence="8">
    <location>
        <begin position="143"/>
        <end position="174"/>
    </location>
</feature>
<keyword evidence="4" id="KW-0808">Transferase</keyword>
<name>A0A150WR06_BDEBC</name>
<evidence type="ECO:0000313" key="11">
    <source>
        <dbReference type="Proteomes" id="UP000075320"/>
    </source>
</evidence>
<dbReference type="Proteomes" id="UP000075320">
    <property type="component" value="Unassembled WGS sequence"/>
</dbReference>
<keyword evidence="11" id="KW-1185">Reference proteome</keyword>
<keyword evidence="2" id="KW-1003">Cell membrane</keyword>
<dbReference type="GO" id="GO:0016763">
    <property type="term" value="F:pentosyltransferase activity"/>
    <property type="evidence" value="ECO:0007669"/>
    <property type="project" value="TreeGrafter"/>
</dbReference>
<dbReference type="EMBL" id="LUKE01000001">
    <property type="protein sequence ID" value="KYG66635.1"/>
    <property type="molecule type" value="Genomic_DNA"/>
</dbReference>
<gene>
    <name evidence="10" type="ORF">AZI86_06205</name>
</gene>
<dbReference type="InterPro" id="IPR038731">
    <property type="entry name" value="RgtA/B/C-like"/>
</dbReference>
<dbReference type="GO" id="GO:0009103">
    <property type="term" value="P:lipopolysaccharide biosynthetic process"/>
    <property type="evidence" value="ECO:0007669"/>
    <property type="project" value="UniProtKB-ARBA"/>
</dbReference>
<dbReference type="PANTHER" id="PTHR33908">
    <property type="entry name" value="MANNOSYLTRANSFERASE YKCB-RELATED"/>
    <property type="match status" value="1"/>
</dbReference>
<evidence type="ECO:0000256" key="1">
    <source>
        <dbReference type="ARBA" id="ARBA00004651"/>
    </source>
</evidence>
<evidence type="ECO:0000256" key="7">
    <source>
        <dbReference type="ARBA" id="ARBA00023136"/>
    </source>
</evidence>
<comment type="subcellular location">
    <subcellularLocation>
        <location evidence="1">Cell membrane</location>
        <topology evidence="1">Multi-pass membrane protein</topology>
    </subcellularLocation>
</comment>
<evidence type="ECO:0000256" key="6">
    <source>
        <dbReference type="ARBA" id="ARBA00022989"/>
    </source>
</evidence>
<proteinExistence type="predicted"/>
<evidence type="ECO:0000256" key="2">
    <source>
        <dbReference type="ARBA" id="ARBA00022475"/>
    </source>
</evidence>
<keyword evidence="5 8" id="KW-0812">Transmembrane</keyword>
<evidence type="ECO:0000256" key="4">
    <source>
        <dbReference type="ARBA" id="ARBA00022679"/>
    </source>
</evidence>
<dbReference type="PANTHER" id="PTHR33908:SF11">
    <property type="entry name" value="MEMBRANE PROTEIN"/>
    <property type="match status" value="1"/>
</dbReference>
<reference evidence="10 11" key="1">
    <citation type="submission" date="2016-03" db="EMBL/GenBank/DDBJ databases">
        <authorList>
            <person name="Ploux O."/>
        </authorList>
    </citation>
    <scope>NUCLEOTIDE SEQUENCE [LARGE SCALE GENOMIC DNA]</scope>
    <source>
        <strain evidence="10 11">R0</strain>
    </source>
</reference>
<accession>A0A150WR06</accession>
<feature type="transmembrane region" description="Helical" evidence="8">
    <location>
        <begin position="98"/>
        <end position="131"/>
    </location>
</feature>
<evidence type="ECO:0000313" key="10">
    <source>
        <dbReference type="EMBL" id="KYG66635.1"/>
    </source>
</evidence>
<dbReference type="RefSeq" id="WP_061834203.1">
    <property type="nucleotide sequence ID" value="NZ_LUKE01000001.1"/>
</dbReference>
<keyword evidence="7 8" id="KW-0472">Membrane</keyword>
<sequence>MKNSFWRIFYISLAVKLVLAALMPLGADEAYYWVWSHRLQLSYFDHPPMVAWILYLGHFLEPFMHAVRWPAVIMGHMVILMWYYFLKDRLPWEKIRLWLYLALFSPLLGFGSLIVTPDLPVVVFWTLSLILTVKALETRETKYYAFLGIALGLGFCAKYHIVIFIPCLLAYLSFEKRWSNVNWKGVIYTGILGLIFCAPVLLWNYQNDFASFEFQLRHGLESEAYELDWTTSYIFAQILIMFPLIFWAIIKAKPTNDFRWSIYFTWGPLLFFLLTSFRALVEANWPVIAYPSLLTLALFHPKTLKWSKSYMIFWGTAISVVVLSIWVPQFRNINEKVSEPYEFQSFVPLVQEYQPLYGASYQISSSLWYFSKIPVFKLKDTSRFDFFDTLPESIPTGSKFYLLKKEWTGAPYWVTEQGWQAREVKKLDYKYVIVEFTKP</sequence>
<evidence type="ECO:0000256" key="3">
    <source>
        <dbReference type="ARBA" id="ARBA00022676"/>
    </source>
</evidence>
<protein>
    <recommendedName>
        <fullName evidence="9">Glycosyltransferase RgtA/B/C/D-like domain-containing protein</fullName>
    </recommendedName>
</protein>
<feature type="transmembrane region" description="Helical" evidence="8">
    <location>
        <begin position="186"/>
        <end position="205"/>
    </location>
</feature>
<feature type="transmembrane region" description="Helical" evidence="8">
    <location>
        <begin position="66"/>
        <end position="86"/>
    </location>
</feature>
<dbReference type="AlphaFoldDB" id="A0A150WR06"/>
<keyword evidence="6 8" id="KW-1133">Transmembrane helix</keyword>
<feature type="transmembrane region" description="Helical" evidence="8">
    <location>
        <begin position="311"/>
        <end position="328"/>
    </location>
</feature>
<dbReference type="GO" id="GO:0005886">
    <property type="term" value="C:plasma membrane"/>
    <property type="evidence" value="ECO:0007669"/>
    <property type="project" value="UniProtKB-SubCell"/>
</dbReference>
<comment type="caution">
    <text evidence="10">The sequence shown here is derived from an EMBL/GenBank/DDBJ whole genome shotgun (WGS) entry which is preliminary data.</text>
</comment>
<organism evidence="10 11">
    <name type="scientific">Bdellovibrio bacteriovorus</name>
    <dbReference type="NCBI Taxonomy" id="959"/>
    <lineage>
        <taxon>Bacteria</taxon>
        <taxon>Pseudomonadati</taxon>
        <taxon>Bdellovibrionota</taxon>
        <taxon>Bdellovibrionia</taxon>
        <taxon>Bdellovibrionales</taxon>
        <taxon>Pseudobdellovibrionaceae</taxon>
        <taxon>Bdellovibrio</taxon>
    </lineage>
</organism>
<evidence type="ECO:0000256" key="5">
    <source>
        <dbReference type="ARBA" id="ARBA00022692"/>
    </source>
</evidence>
<evidence type="ECO:0000259" key="9">
    <source>
        <dbReference type="Pfam" id="PF13231"/>
    </source>
</evidence>
<dbReference type="Pfam" id="PF13231">
    <property type="entry name" value="PMT_2"/>
    <property type="match status" value="1"/>
</dbReference>
<keyword evidence="3" id="KW-0328">Glycosyltransferase</keyword>